<feature type="transmembrane region" description="Helical" evidence="3">
    <location>
        <begin position="352"/>
        <end position="369"/>
    </location>
</feature>
<dbReference type="Proteomes" id="UP000503399">
    <property type="component" value="Chromosome"/>
</dbReference>
<dbReference type="PANTHER" id="PTHR22550">
    <property type="entry name" value="SPORE GERMINATION PROTEIN"/>
    <property type="match status" value="1"/>
</dbReference>
<comment type="similarity">
    <text evidence="1">Belongs to the GerABKA family.</text>
</comment>
<gene>
    <name evidence="4" type="ORF">R50_0932</name>
</gene>
<evidence type="ECO:0000313" key="5">
    <source>
        <dbReference type="Proteomes" id="UP000503399"/>
    </source>
</evidence>
<evidence type="ECO:0000313" key="4">
    <source>
        <dbReference type="EMBL" id="CAB1128438.1"/>
    </source>
</evidence>
<dbReference type="GO" id="GO:0009847">
    <property type="term" value="P:spore germination"/>
    <property type="evidence" value="ECO:0007669"/>
    <property type="project" value="InterPro"/>
</dbReference>
<accession>A0A6F8ZEY9</accession>
<proteinExistence type="inferred from homology"/>
<reference evidence="4 5" key="1">
    <citation type="submission" date="2020-02" db="EMBL/GenBank/DDBJ databases">
        <authorList>
            <person name="Hogendoorn C."/>
        </authorList>
    </citation>
    <scope>NUCLEOTIDE SEQUENCE [LARGE SCALE GENOMIC DNA]</scope>
    <source>
        <strain evidence="4">R501</strain>
    </source>
</reference>
<name>A0A6F8ZEY9_9FIRM</name>
<keyword evidence="3" id="KW-1133">Transmembrane helix</keyword>
<evidence type="ECO:0000256" key="2">
    <source>
        <dbReference type="ARBA" id="ARBA00023136"/>
    </source>
</evidence>
<dbReference type="AlphaFoldDB" id="A0A6F8ZEY9"/>
<keyword evidence="5" id="KW-1185">Reference proteome</keyword>
<dbReference type="InterPro" id="IPR004995">
    <property type="entry name" value="Spore_Ger"/>
</dbReference>
<evidence type="ECO:0000256" key="3">
    <source>
        <dbReference type="SAM" id="Phobius"/>
    </source>
</evidence>
<dbReference type="KEGG" id="hfv:R50_0932"/>
<keyword evidence="3" id="KW-0812">Transmembrane</keyword>
<protein>
    <submittedName>
        <fullName evidence="4">Uncharacterized protein</fullName>
    </submittedName>
</protein>
<evidence type="ECO:0000256" key="1">
    <source>
        <dbReference type="ARBA" id="ARBA00005278"/>
    </source>
</evidence>
<feature type="transmembrane region" description="Helical" evidence="3">
    <location>
        <begin position="321"/>
        <end position="340"/>
    </location>
</feature>
<dbReference type="EMBL" id="LR778114">
    <property type="protein sequence ID" value="CAB1128438.1"/>
    <property type="molecule type" value="Genomic_DNA"/>
</dbReference>
<sequence length="408" mass="44176">MAPGYPPALPGASIPGGPLTDLRNRLRMAAGALDTLLAALADRYWPDLDAAYQRLAAGIGQSPDVLLRWLAVPAVTPARVLLAAVDGLADTRTLDQDVIAPLLRTHHPPAEWGERVLIPARITRETTWSGLLQALAGGSTLLLAPGLPFGWVVDTARYRQRSVQRPLTERSVHGPEDTFNEVVLSQMNQLRQRLADPALRFRSLKLGRWQHTRVAVAYLEGVANPALVETVAARLGGLDLAGHANATQIAGLIRDHPRSIFPTIRSTERVDIAVQRLLEGKVVILVDGDPFVLIAPAPLADFYRTAMDYADSWADTTVTRAIRLAGWAMAVYLPALFVALTQVNPDLLAPPLYMLTAGAFLGLAIPPIWQCSSASSPWRCCGRPPCACPSPSPPLSASWGRLWSAPRW</sequence>
<dbReference type="GO" id="GO:0016020">
    <property type="term" value="C:membrane"/>
    <property type="evidence" value="ECO:0007669"/>
    <property type="project" value="InterPro"/>
</dbReference>
<keyword evidence="2 3" id="KW-0472">Membrane</keyword>
<dbReference type="InterPro" id="IPR050768">
    <property type="entry name" value="UPF0353/GerABKA_families"/>
</dbReference>
<dbReference type="Pfam" id="PF03323">
    <property type="entry name" value="GerA"/>
    <property type="match status" value="1"/>
</dbReference>
<organism evidence="4 5">
    <name type="scientific">Candidatus Hydrogenisulfobacillus filiaventi</name>
    <dbReference type="NCBI Taxonomy" id="2707344"/>
    <lineage>
        <taxon>Bacteria</taxon>
        <taxon>Bacillati</taxon>
        <taxon>Bacillota</taxon>
        <taxon>Clostridia</taxon>
        <taxon>Eubacteriales</taxon>
        <taxon>Clostridiales Family XVII. Incertae Sedis</taxon>
        <taxon>Candidatus Hydrogenisulfobacillus</taxon>
    </lineage>
</organism>
<dbReference type="PANTHER" id="PTHR22550:SF5">
    <property type="entry name" value="LEUCINE ZIPPER PROTEIN 4"/>
    <property type="match status" value="1"/>
</dbReference>